<gene>
    <name evidence="2" type="ORF">Strain138_002638</name>
    <name evidence="3" type="ORF">Strain318_002638</name>
</gene>
<evidence type="ECO:0000313" key="2">
    <source>
        <dbReference type="EMBL" id="WKW13320.1"/>
    </source>
</evidence>
<organism evidence="3 4">
    <name type="scientific">Pseudogemmatithrix spongiicola</name>
    <dbReference type="NCBI Taxonomy" id="3062599"/>
    <lineage>
        <taxon>Bacteria</taxon>
        <taxon>Pseudomonadati</taxon>
        <taxon>Gemmatimonadota</taxon>
        <taxon>Gemmatimonadia</taxon>
        <taxon>Gemmatimonadales</taxon>
        <taxon>Gemmatimonadaceae</taxon>
        <taxon>Pseudogemmatithrix</taxon>
    </lineage>
</organism>
<feature type="chain" id="PRO_5041469356" description="Murein lipoprotein" evidence="1">
    <location>
        <begin position="22"/>
        <end position="82"/>
    </location>
</feature>
<sequence length="82" mass="9130">MARIRRLSFALLAALALGACYQDPEERIAEQQLMQDMTDAVNSLGMQVAEMQATVDSLRTIIAKHDTAVYRMANVTGVPYQR</sequence>
<name>A0AA49Q8K8_9BACT</name>
<evidence type="ECO:0000313" key="4">
    <source>
        <dbReference type="Proteomes" id="UP001229955"/>
    </source>
</evidence>
<dbReference type="Proteomes" id="UP001229955">
    <property type="component" value="Chromosome"/>
</dbReference>
<feature type="signal peptide" evidence="1">
    <location>
        <begin position="1"/>
        <end position="21"/>
    </location>
</feature>
<protein>
    <recommendedName>
        <fullName evidence="5">Murein lipoprotein</fullName>
    </recommendedName>
</protein>
<evidence type="ECO:0000256" key="1">
    <source>
        <dbReference type="SAM" id="SignalP"/>
    </source>
</evidence>
<accession>A0AA49Q8K8</accession>
<accession>A0AA49Q6Q2</accession>
<keyword evidence="4" id="KW-1185">Reference proteome</keyword>
<dbReference type="KEGG" id="pspc:Strain318_002638"/>
<dbReference type="PROSITE" id="PS51257">
    <property type="entry name" value="PROKAR_LIPOPROTEIN"/>
    <property type="match status" value="1"/>
</dbReference>
<reference evidence="3" key="1">
    <citation type="submission" date="2023-07" db="EMBL/GenBank/DDBJ databases">
        <authorList>
            <person name="Haufschild T."/>
            <person name="Kallscheuer N."/>
            <person name="Hammer J."/>
            <person name="Kohn T."/>
            <person name="Kabuu M."/>
            <person name="Jogler M."/>
            <person name="Wohfarth N."/>
            <person name="Heuer A."/>
            <person name="Rohde M."/>
            <person name="van Teeseling M.C.F."/>
            <person name="Jogler C."/>
        </authorList>
    </citation>
    <scope>NUCLEOTIDE SEQUENCE</scope>
    <source>
        <strain evidence="2">Strain 138</strain>
        <strain evidence="3">Strain 318</strain>
    </source>
</reference>
<evidence type="ECO:0008006" key="5">
    <source>
        <dbReference type="Google" id="ProtNLM"/>
    </source>
</evidence>
<dbReference type="RefSeq" id="WP_367886179.1">
    <property type="nucleotide sequence ID" value="NZ_CP130612.1"/>
</dbReference>
<dbReference type="EMBL" id="CP130613">
    <property type="protein sequence ID" value="WKW16227.1"/>
    <property type="molecule type" value="Genomic_DNA"/>
</dbReference>
<evidence type="ECO:0000313" key="3">
    <source>
        <dbReference type="EMBL" id="WKW16227.1"/>
    </source>
</evidence>
<proteinExistence type="predicted"/>
<keyword evidence="1" id="KW-0732">Signal</keyword>
<dbReference type="EMBL" id="CP130612">
    <property type="protein sequence ID" value="WKW13320.1"/>
    <property type="molecule type" value="Genomic_DNA"/>
</dbReference>
<dbReference type="AlphaFoldDB" id="A0AA49Q8K8"/>